<evidence type="ECO:0000313" key="2">
    <source>
        <dbReference type="Proteomes" id="UP001234202"/>
    </source>
</evidence>
<gene>
    <name evidence="1" type="ORF">QFC24_006097</name>
</gene>
<sequence length="700" mass="78673">MSASNKPGPSESVFVQLHINDLRTTDSPALSLAHSQGKKHITHFLPIYVFDERILPLDCIPGFSASRQTKDVQGKTSIDKAEKETEEDAEEEEIKPLGQEDKPSRTTTNQPATKDRDHRSTGRVGPRSRLGNFWRVGRHRAKFLVETVFDLKKTYESKGGGLIIACGKPEDVAVKVVESLVKSGKKVEGVWTQKEVTTEEVTLLRHLRHGLERSGVELHLVDSKPMINPSDLPFKIEDIPGVFTSFRKLVEALGDDMVRDPLPEVKKVKPLPQRPASLSKDVFILSGELLIMDAILRYILAPLIAEPQFGDDLEARPIPQTEEEWKTYTIPPLDPRSAHPFIGGETSGVARLDDYLGTLTGGKHGKGEGGSKAMSYKDTRNGMVGEAFSTKFSGWLANGSLSGRYIGWRVRQLQDRLREEGKLDKHVAGNVYWISFELLWRDFFFWTCERFSHEPSYTAKKNNQRKNKGQPSGEALPGEAGTASSLFNLGGWKEVLRPAESQKTLGDWKGFNLDDPKDPIRRLMEGNTGIPFLDACMRELAITGFMSNRGRQNVASFWGTDLYVDWRVGAEIFETHLIDFDVCSNWGNWQYQAGVGNDPRSYRQFNQIKQANDYDPDGEYVLTWIPELGQVDRRFVHTPWLISDAEKKRCGLGTPGGYPSSPLLVQPQWKKHYPSNRAPPKPKNDNKQNKNKGPHQNGKA</sequence>
<comment type="caution">
    <text evidence="1">The sequence shown here is derived from an EMBL/GenBank/DDBJ whole genome shotgun (WGS) entry which is preliminary data.</text>
</comment>
<keyword evidence="2" id="KW-1185">Reference proteome</keyword>
<dbReference type="EMBL" id="JASBWV010000028">
    <property type="protein sequence ID" value="KAJ9118451.1"/>
    <property type="molecule type" value="Genomic_DNA"/>
</dbReference>
<organism evidence="1 2">
    <name type="scientific">Naganishia onofrii</name>
    <dbReference type="NCBI Taxonomy" id="1851511"/>
    <lineage>
        <taxon>Eukaryota</taxon>
        <taxon>Fungi</taxon>
        <taxon>Dikarya</taxon>
        <taxon>Basidiomycota</taxon>
        <taxon>Agaricomycotina</taxon>
        <taxon>Tremellomycetes</taxon>
        <taxon>Filobasidiales</taxon>
        <taxon>Filobasidiaceae</taxon>
        <taxon>Naganishia</taxon>
    </lineage>
</organism>
<accession>A0ACC2X5X0</accession>
<name>A0ACC2X5X0_9TREE</name>
<proteinExistence type="predicted"/>
<protein>
    <submittedName>
        <fullName evidence="1">Uncharacterized protein</fullName>
    </submittedName>
</protein>
<reference evidence="1" key="1">
    <citation type="submission" date="2023-04" db="EMBL/GenBank/DDBJ databases">
        <title>Draft Genome sequencing of Naganishia species isolated from polar environments using Oxford Nanopore Technology.</title>
        <authorList>
            <person name="Leo P."/>
            <person name="Venkateswaran K."/>
        </authorList>
    </citation>
    <scope>NUCLEOTIDE SEQUENCE</scope>
    <source>
        <strain evidence="1">DBVPG 5303</strain>
    </source>
</reference>
<dbReference type="Proteomes" id="UP001234202">
    <property type="component" value="Unassembled WGS sequence"/>
</dbReference>
<evidence type="ECO:0000313" key="1">
    <source>
        <dbReference type="EMBL" id="KAJ9118451.1"/>
    </source>
</evidence>